<evidence type="ECO:0000313" key="3">
    <source>
        <dbReference type="Proteomes" id="UP000324585"/>
    </source>
</evidence>
<accession>A0A5J4YM48</accession>
<feature type="compositionally biased region" description="Polar residues" evidence="1">
    <location>
        <begin position="74"/>
        <end position="102"/>
    </location>
</feature>
<name>A0A5J4YM48_PORPP</name>
<sequence>MKRQGAEKMAYVVVTAAPRGAELGVVGRGGFVCARGTRAVSVASCSARVASGNAHAVVMKGGKASKKEKKGAGTQSSSANGSPPATGFGKTNSAVKQQNSGSGVNGAAAAAAADKDIVTRVGGDASEESKPAGEEQQEHELHVDRAPSEQIEHPLYTALQRAEMKQKENPFRLREMSAERYEELQFSPGVKVSDIVAKMEALFVEEGEDALIEWLTANRWVIRYRTSVALTVATRNAEGSDSERSERLQKIHALCVEVRVAYDRPFARAVKDCEKVVKEAVEHPGDIAKKIEKYLTGKSRIELNAMWTVLYSALAAWNDIAARLGQDVVRRDMVDALREAAGVFDSSTPFNDALAPECVLLQEILNATSKESRQSLLTSVTDDTMRNMFLLLAQLERFPFRSYGGMTNSIVQIVEALMKRKYGVVESLAEISQFDQSQSVIVPDSEKSMMALFSRDMSADDAIRLGAKIRAAQAKNKSMTQ</sequence>
<dbReference type="AlphaFoldDB" id="A0A5J4YM48"/>
<comment type="caution">
    <text evidence="2">The sequence shown here is derived from an EMBL/GenBank/DDBJ whole genome shotgun (WGS) entry which is preliminary data.</text>
</comment>
<feature type="region of interest" description="Disordered" evidence="1">
    <location>
        <begin position="60"/>
        <end position="102"/>
    </location>
</feature>
<feature type="region of interest" description="Disordered" evidence="1">
    <location>
        <begin position="121"/>
        <end position="150"/>
    </location>
</feature>
<dbReference type="OMA" id="ANRWVIR"/>
<reference evidence="3" key="1">
    <citation type="journal article" date="2019" name="Nat. Commun.">
        <title>Expansion of phycobilisome linker gene families in mesophilic red algae.</title>
        <authorList>
            <person name="Lee J."/>
            <person name="Kim D."/>
            <person name="Bhattacharya D."/>
            <person name="Yoon H.S."/>
        </authorList>
    </citation>
    <scope>NUCLEOTIDE SEQUENCE [LARGE SCALE GENOMIC DNA]</scope>
    <source>
        <strain evidence="3">CCMP 1328</strain>
    </source>
</reference>
<proteinExistence type="predicted"/>
<evidence type="ECO:0000313" key="2">
    <source>
        <dbReference type="EMBL" id="KAA8491784.1"/>
    </source>
</evidence>
<evidence type="ECO:0000256" key="1">
    <source>
        <dbReference type="SAM" id="MobiDB-lite"/>
    </source>
</evidence>
<protein>
    <submittedName>
        <fullName evidence="2">Uncharacterized protein</fullName>
    </submittedName>
</protein>
<organism evidence="2 3">
    <name type="scientific">Porphyridium purpureum</name>
    <name type="common">Red alga</name>
    <name type="synonym">Porphyridium cruentum</name>
    <dbReference type="NCBI Taxonomy" id="35688"/>
    <lineage>
        <taxon>Eukaryota</taxon>
        <taxon>Rhodophyta</taxon>
        <taxon>Bangiophyceae</taxon>
        <taxon>Porphyridiales</taxon>
        <taxon>Porphyridiaceae</taxon>
        <taxon>Porphyridium</taxon>
    </lineage>
</organism>
<keyword evidence="3" id="KW-1185">Reference proteome</keyword>
<dbReference type="EMBL" id="VRMN01000011">
    <property type="protein sequence ID" value="KAA8491784.1"/>
    <property type="molecule type" value="Genomic_DNA"/>
</dbReference>
<feature type="compositionally biased region" description="Basic and acidic residues" evidence="1">
    <location>
        <begin position="127"/>
        <end position="150"/>
    </location>
</feature>
<gene>
    <name evidence="2" type="ORF">FVE85_8266</name>
</gene>
<dbReference type="Proteomes" id="UP000324585">
    <property type="component" value="Unassembled WGS sequence"/>
</dbReference>